<dbReference type="Gene3D" id="3.40.50.720">
    <property type="entry name" value="NAD(P)-binding Rossmann-like Domain"/>
    <property type="match status" value="1"/>
</dbReference>
<evidence type="ECO:0000313" key="3">
    <source>
        <dbReference type="EMBL" id="KIL77235.1"/>
    </source>
</evidence>
<dbReference type="RefSeq" id="WP_041098425.1">
    <property type="nucleotide sequence ID" value="NZ_BSSZ01000009.1"/>
</dbReference>
<dbReference type="EMBL" id="JXLP01000016">
    <property type="protein sequence ID" value="KIL77235.1"/>
    <property type="molecule type" value="Genomic_DNA"/>
</dbReference>
<comment type="similarity">
    <text evidence="1">Belongs to the NAD(P)-dependent epimerase/dehydratase family.</text>
</comment>
<dbReference type="InterPro" id="IPR036291">
    <property type="entry name" value="NAD(P)-bd_dom_sf"/>
</dbReference>
<dbReference type="InterPro" id="IPR001509">
    <property type="entry name" value="Epimerase_deHydtase"/>
</dbReference>
<dbReference type="Pfam" id="PF01370">
    <property type="entry name" value="Epimerase"/>
    <property type="match status" value="1"/>
</dbReference>
<sequence length="307" mass="34240">MRVLITGGAGFIGSHITEELLLQNHQVAVVDNLSSGKKSQVPLEASFYQKDIRQKDLGEVFDEFRPDYVIHLAAQVSVSKSIQQPFHDCEENILATINVLESCVKHHVKKLVFASTAALYGDPQYLPIDEQHGMNPTSFYGLSKKIAESYIKMFAEYHGLTYTILRYANVYGMRQDAYGEAGVIAIFIEQLLSSQPLHIFGDGAQTRDFVFVKDVAKANVAALTRGENETINISTGQQTSLLTIINELRMITSEEVSPAFGHERRGDIRHSCLSNAKAKELLDWVPAYSLAEGLRATIHYYQQKAVV</sequence>
<evidence type="ECO:0000313" key="4">
    <source>
        <dbReference type="Proteomes" id="UP000031982"/>
    </source>
</evidence>
<dbReference type="GeneID" id="92778026"/>
<accession>A0ABR5ARH0</accession>
<dbReference type="PANTHER" id="PTHR43000">
    <property type="entry name" value="DTDP-D-GLUCOSE 4,6-DEHYDRATASE-RELATED"/>
    <property type="match status" value="1"/>
</dbReference>
<protein>
    <submittedName>
        <fullName evidence="3">UDP-glucose 4-epimerase</fullName>
    </submittedName>
</protein>
<dbReference type="Gene3D" id="3.90.25.10">
    <property type="entry name" value="UDP-galactose 4-epimerase, domain 1"/>
    <property type="match status" value="1"/>
</dbReference>
<proteinExistence type="inferred from homology"/>
<name>A0ABR5ARH0_BACBA</name>
<comment type="caution">
    <text evidence="3">The sequence shown here is derived from an EMBL/GenBank/DDBJ whole genome shotgun (WGS) entry which is preliminary data.</text>
</comment>
<evidence type="ECO:0000256" key="1">
    <source>
        <dbReference type="ARBA" id="ARBA00007637"/>
    </source>
</evidence>
<keyword evidence="4" id="KW-1185">Reference proteome</keyword>
<dbReference type="Proteomes" id="UP000031982">
    <property type="component" value="Unassembled WGS sequence"/>
</dbReference>
<reference evidence="3 4" key="1">
    <citation type="submission" date="2015-01" db="EMBL/GenBank/DDBJ databases">
        <title>Genome Assembly of Bacillus badius MTCC 1458.</title>
        <authorList>
            <person name="Verma A."/>
            <person name="Khatri I."/>
            <person name="Mual P."/>
            <person name="Subramanian S."/>
            <person name="Krishnamurthi S."/>
        </authorList>
    </citation>
    <scope>NUCLEOTIDE SEQUENCE [LARGE SCALE GENOMIC DNA]</scope>
    <source>
        <strain evidence="3 4">MTCC 1458</strain>
    </source>
</reference>
<organism evidence="3 4">
    <name type="scientific">Bacillus badius</name>
    <dbReference type="NCBI Taxonomy" id="1455"/>
    <lineage>
        <taxon>Bacteria</taxon>
        <taxon>Bacillati</taxon>
        <taxon>Bacillota</taxon>
        <taxon>Bacilli</taxon>
        <taxon>Bacillales</taxon>
        <taxon>Bacillaceae</taxon>
        <taxon>Pseudobacillus</taxon>
    </lineage>
</organism>
<gene>
    <name evidence="3" type="ORF">SD77_1682</name>
</gene>
<dbReference type="SUPFAM" id="SSF51735">
    <property type="entry name" value="NAD(P)-binding Rossmann-fold domains"/>
    <property type="match status" value="1"/>
</dbReference>
<feature type="domain" description="NAD-dependent epimerase/dehydratase" evidence="2">
    <location>
        <begin position="3"/>
        <end position="233"/>
    </location>
</feature>
<evidence type="ECO:0000259" key="2">
    <source>
        <dbReference type="Pfam" id="PF01370"/>
    </source>
</evidence>